<organism evidence="2 3">
    <name type="scientific">Trichuris suis</name>
    <name type="common">pig whipworm</name>
    <dbReference type="NCBI Taxonomy" id="68888"/>
    <lineage>
        <taxon>Eukaryota</taxon>
        <taxon>Metazoa</taxon>
        <taxon>Ecdysozoa</taxon>
        <taxon>Nematoda</taxon>
        <taxon>Enoplea</taxon>
        <taxon>Dorylaimia</taxon>
        <taxon>Trichinellida</taxon>
        <taxon>Trichuridae</taxon>
        <taxon>Trichuris</taxon>
    </lineage>
</organism>
<evidence type="ECO:0000313" key="3">
    <source>
        <dbReference type="Proteomes" id="UP000030764"/>
    </source>
</evidence>
<sequence length="97" mass="11167">MFALCASVLTVHHQFNLRTMAFCALLSNLRSPTARDLASRMDEGDLEEWMDVDNALATGRHYSDSEIVQMAVYQDKEDSGEERCCNENEENRRENTY</sequence>
<protein>
    <submittedName>
        <fullName evidence="2">Uncharacterized protein</fullName>
    </submittedName>
</protein>
<keyword evidence="3" id="KW-1185">Reference proteome</keyword>
<dbReference type="Proteomes" id="UP000030764">
    <property type="component" value="Unassembled WGS sequence"/>
</dbReference>
<gene>
    <name evidence="2" type="ORF">M513_08906</name>
</gene>
<evidence type="ECO:0000256" key="1">
    <source>
        <dbReference type="SAM" id="MobiDB-lite"/>
    </source>
</evidence>
<name>A0A085LZ82_9BILA</name>
<feature type="region of interest" description="Disordered" evidence="1">
    <location>
        <begin position="75"/>
        <end position="97"/>
    </location>
</feature>
<reference evidence="2 3" key="1">
    <citation type="journal article" date="2014" name="Nat. Genet.">
        <title>Genome and transcriptome of the porcine whipworm Trichuris suis.</title>
        <authorList>
            <person name="Jex A.R."/>
            <person name="Nejsum P."/>
            <person name="Schwarz E.M."/>
            <person name="Hu L."/>
            <person name="Young N.D."/>
            <person name="Hall R.S."/>
            <person name="Korhonen P.K."/>
            <person name="Liao S."/>
            <person name="Thamsborg S."/>
            <person name="Xia J."/>
            <person name="Xu P."/>
            <person name="Wang S."/>
            <person name="Scheerlinck J.P."/>
            <person name="Hofmann A."/>
            <person name="Sternberg P.W."/>
            <person name="Wang J."/>
            <person name="Gasser R.B."/>
        </authorList>
    </citation>
    <scope>NUCLEOTIDE SEQUENCE [LARGE SCALE GENOMIC DNA]</scope>
    <source>
        <strain evidence="2">DCEP-RM93M</strain>
    </source>
</reference>
<dbReference type="EMBL" id="KL363256">
    <property type="protein sequence ID" value="KFD50278.1"/>
    <property type="molecule type" value="Genomic_DNA"/>
</dbReference>
<dbReference type="AlphaFoldDB" id="A0A085LZ82"/>
<accession>A0A085LZ82</accession>
<evidence type="ECO:0000313" key="2">
    <source>
        <dbReference type="EMBL" id="KFD50278.1"/>
    </source>
</evidence>
<proteinExistence type="predicted"/>